<evidence type="ECO:0008006" key="6">
    <source>
        <dbReference type="Google" id="ProtNLM"/>
    </source>
</evidence>
<name>A0A3M6VBS9_9STRA</name>
<dbReference type="VEuPathDB" id="FungiDB:DD237_006900"/>
<protein>
    <recommendedName>
        <fullName evidence="6">Histone chaperone domain-containing protein</fullName>
    </recommendedName>
</protein>
<feature type="compositionally biased region" description="Acidic residues" evidence="1">
    <location>
        <begin position="261"/>
        <end position="275"/>
    </location>
</feature>
<gene>
    <name evidence="3" type="ORF">DD237_006900</name>
    <name evidence="2" type="ORF">DD238_005922</name>
</gene>
<sequence length="275" mass="30652">MYSQRSYYQEQAQPLETKDYQVESDRSFYSHVRFGFTKDKLKPSGTLYRSVFSVVHVWYAEANSSAQPSLRRSLLCPLRLPAATASTAATVCNLFRIISTYCSMGSNEKDVAKPAEQETPGQKRKVPEDAKITSFFKTGDKNEVISKSKDKKEEEEDDEEEDDEDEEDEEDEEEDDSEEEDMAPKKKKRRTRHSDDSEDSGDESEPELKMTEDDLVGVDTTNIIPRSRRRAAVAAMALASKEIAAATGDVPPVAAAAANGGDDDDDGESSDEAEF</sequence>
<comment type="caution">
    <text evidence="2">The sequence shown here is derived from an EMBL/GenBank/DDBJ whole genome shotgun (WGS) entry which is preliminary data.</text>
</comment>
<dbReference type="EMBL" id="QLLG01000362">
    <property type="protein sequence ID" value="RMX63817.1"/>
    <property type="molecule type" value="Genomic_DNA"/>
</dbReference>
<dbReference type="Proteomes" id="UP000286097">
    <property type="component" value="Unassembled WGS sequence"/>
</dbReference>
<keyword evidence="4" id="KW-1185">Reference proteome</keyword>
<dbReference type="EMBL" id="QKXF01000296">
    <property type="protein sequence ID" value="RQM12970.1"/>
    <property type="molecule type" value="Genomic_DNA"/>
</dbReference>
<proteinExistence type="predicted"/>
<dbReference type="AlphaFoldDB" id="A0A3M6VBS9"/>
<evidence type="ECO:0000313" key="5">
    <source>
        <dbReference type="Proteomes" id="UP000286097"/>
    </source>
</evidence>
<feature type="compositionally biased region" description="Basic and acidic residues" evidence="1">
    <location>
        <begin position="138"/>
        <end position="152"/>
    </location>
</feature>
<feature type="compositionally biased region" description="Acidic residues" evidence="1">
    <location>
        <begin position="153"/>
        <end position="181"/>
    </location>
</feature>
<feature type="compositionally biased region" description="Low complexity" evidence="1">
    <location>
        <begin position="246"/>
        <end position="260"/>
    </location>
</feature>
<evidence type="ECO:0000256" key="1">
    <source>
        <dbReference type="SAM" id="MobiDB-lite"/>
    </source>
</evidence>
<accession>A0A3M6VBS9</accession>
<evidence type="ECO:0000313" key="3">
    <source>
        <dbReference type="EMBL" id="RQM12970.1"/>
    </source>
</evidence>
<feature type="compositionally biased region" description="Acidic residues" evidence="1">
    <location>
        <begin position="196"/>
        <end position="205"/>
    </location>
</feature>
<evidence type="ECO:0000313" key="4">
    <source>
        <dbReference type="Proteomes" id="UP000282087"/>
    </source>
</evidence>
<feature type="region of interest" description="Disordered" evidence="1">
    <location>
        <begin position="111"/>
        <end position="221"/>
    </location>
</feature>
<dbReference type="Proteomes" id="UP000282087">
    <property type="component" value="Unassembled WGS sequence"/>
</dbReference>
<organism evidence="2 4">
    <name type="scientific">Peronospora effusa</name>
    <dbReference type="NCBI Taxonomy" id="542832"/>
    <lineage>
        <taxon>Eukaryota</taxon>
        <taxon>Sar</taxon>
        <taxon>Stramenopiles</taxon>
        <taxon>Oomycota</taxon>
        <taxon>Peronosporomycetes</taxon>
        <taxon>Peronosporales</taxon>
        <taxon>Peronosporaceae</taxon>
        <taxon>Peronospora</taxon>
    </lineage>
</organism>
<feature type="region of interest" description="Disordered" evidence="1">
    <location>
        <begin position="246"/>
        <end position="275"/>
    </location>
</feature>
<evidence type="ECO:0000313" key="2">
    <source>
        <dbReference type="EMBL" id="RMX63817.1"/>
    </source>
</evidence>
<reference evidence="4 5" key="1">
    <citation type="submission" date="2018-06" db="EMBL/GenBank/DDBJ databases">
        <title>Comparative genomics of downy mildews reveals potential adaptations to biotrophy.</title>
        <authorList>
            <person name="Fletcher K."/>
            <person name="Klosterman S.J."/>
            <person name="Derevnina L."/>
            <person name="Martin F."/>
            <person name="Koike S."/>
            <person name="Reyes Chin-Wo S."/>
            <person name="Mou B."/>
            <person name="Michelmore R."/>
        </authorList>
    </citation>
    <scope>NUCLEOTIDE SEQUENCE [LARGE SCALE GENOMIC DNA]</scope>
    <source>
        <strain evidence="3 5">R13</strain>
        <strain evidence="2 4">R14</strain>
    </source>
</reference>